<gene>
    <name evidence="2" type="ORF">QYE76_004505</name>
</gene>
<dbReference type="Proteomes" id="UP001231189">
    <property type="component" value="Unassembled WGS sequence"/>
</dbReference>
<keyword evidence="3" id="KW-1185">Reference proteome</keyword>
<protein>
    <submittedName>
        <fullName evidence="2">Uncharacterized protein</fullName>
    </submittedName>
</protein>
<feature type="region of interest" description="Disordered" evidence="1">
    <location>
        <begin position="1"/>
        <end position="75"/>
    </location>
</feature>
<feature type="compositionally biased region" description="Pro residues" evidence="1">
    <location>
        <begin position="1"/>
        <end position="11"/>
    </location>
</feature>
<organism evidence="2 3">
    <name type="scientific">Lolium multiflorum</name>
    <name type="common">Italian ryegrass</name>
    <name type="synonym">Lolium perenne subsp. multiflorum</name>
    <dbReference type="NCBI Taxonomy" id="4521"/>
    <lineage>
        <taxon>Eukaryota</taxon>
        <taxon>Viridiplantae</taxon>
        <taxon>Streptophyta</taxon>
        <taxon>Embryophyta</taxon>
        <taxon>Tracheophyta</taxon>
        <taxon>Spermatophyta</taxon>
        <taxon>Magnoliopsida</taxon>
        <taxon>Liliopsida</taxon>
        <taxon>Poales</taxon>
        <taxon>Poaceae</taxon>
        <taxon>BOP clade</taxon>
        <taxon>Pooideae</taxon>
        <taxon>Poodae</taxon>
        <taxon>Poeae</taxon>
        <taxon>Poeae Chloroplast Group 2 (Poeae type)</taxon>
        <taxon>Loliodinae</taxon>
        <taxon>Loliinae</taxon>
        <taxon>Lolium</taxon>
    </lineage>
</organism>
<evidence type="ECO:0000256" key="1">
    <source>
        <dbReference type="SAM" id="MobiDB-lite"/>
    </source>
</evidence>
<accession>A0AAD8RSC1</accession>
<reference evidence="2" key="1">
    <citation type="submission" date="2023-07" db="EMBL/GenBank/DDBJ databases">
        <title>A chromosome-level genome assembly of Lolium multiflorum.</title>
        <authorList>
            <person name="Chen Y."/>
            <person name="Copetti D."/>
            <person name="Kolliker R."/>
            <person name="Studer B."/>
        </authorList>
    </citation>
    <scope>NUCLEOTIDE SEQUENCE</scope>
    <source>
        <strain evidence="2">02402/16</strain>
        <tissue evidence="2">Leaf</tissue>
    </source>
</reference>
<proteinExistence type="predicted"/>
<dbReference type="EMBL" id="JAUUTY010000005">
    <property type="protein sequence ID" value="KAK1630190.1"/>
    <property type="molecule type" value="Genomic_DNA"/>
</dbReference>
<evidence type="ECO:0000313" key="2">
    <source>
        <dbReference type="EMBL" id="KAK1630190.1"/>
    </source>
</evidence>
<feature type="compositionally biased region" description="Low complexity" evidence="1">
    <location>
        <begin position="24"/>
        <end position="45"/>
    </location>
</feature>
<evidence type="ECO:0000313" key="3">
    <source>
        <dbReference type="Proteomes" id="UP001231189"/>
    </source>
</evidence>
<comment type="caution">
    <text evidence="2">The sequence shown here is derived from an EMBL/GenBank/DDBJ whole genome shotgun (WGS) entry which is preliminary data.</text>
</comment>
<sequence length="99" mass="10634">MVGSTPPPPKKAAPGEKKKPTDTPSGSGSKSPGRSASRRPSSSPTRRGRSQHHGRELVVRERVAREVTGGSVADPARTNYADWSVIMRVQLQVHGLGRR</sequence>
<name>A0AAD8RSC1_LOLMU</name>
<feature type="compositionally biased region" description="Basic and acidic residues" evidence="1">
    <location>
        <begin position="53"/>
        <end position="65"/>
    </location>
</feature>
<dbReference type="AlphaFoldDB" id="A0AAD8RSC1"/>